<dbReference type="PANTHER" id="PTHR28653">
    <property type="match status" value="1"/>
</dbReference>
<protein>
    <submittedName>
        <fullName evidence="1">Uncharacterized protein</fullName>
    </submittedName>
</protein>
<organism evidence="1 2">
    <name type="scientific">Symbiochloris irregularis</name>
    <dbReference type="NCBI Taxonomy" id="706552"/>
    <lineage>
        <taxon>Eukaryota</taxon>
        <taxon>Viridiplantae</taxon>
        <taxon>Chlorophyta</taxon>
        <taxon>core chlorophytes</taxon>
        <taxon>Trebouxiophyceae</taxon>
        <taxon>Trebouxiales</taxon>
        <taxon>Trebouxiaceae</taxon>
        <taxon>Symbiochloris</taxon>
    </lineage>
</organism>
<name>A0AAW1PUB5_9CHLO</name>
<evidence type="ECO:0000313" key="1">
    <source>
        <dbReference type="EMBL" id="KAK9813445.1"/>
    </source>
</evidence>
<dbReference type="AlphaFoldDB" id="A0AAW1PUB5"/>
<dbReference type="EMBL" id="JALJOQ010000005">
    <property type="protein sequence ID" value="KAK9813445.1"/>
    <property type="molecule type" value="Genomic_DNA"/>
</dbReference>
<dbReference type="GO" id="GO:0097196">
    <property type="term" value="C:Shu complex"/>
    <property type="evidence" value="ECO:0007669"/>
    <property type="project" value="TreeGrafter"/>
</dbReference>
<dbReference type="InterPro" id="IPR027417">
    <property type="entry name" value="P-loop_NTPase"/>
</dbReference>
<accession>A0AAW1PUB5</accession>
<comment type="caution">
    <text evidence="1">The sequence shown here is derived from an EMBL/GenBank/DDBJ whole genome shotgun (WGS) entry which is preliminary data.</text>
</comment>
<gene>
    <name evidence="1" type="ORF">WJX73_009466</name>
</gene>
<dbReference type="Proteomes" id="UP001465755">
    <property type="component" value="Unassembled WGS sequence"/>
</dbReference>
<sequence>MPFHFREFLPPDEQADHPSLHGLAHFPDHLIGALLAGPKQCCKTTMLFHFAWHQARQGRKVLFFCNRNKMEELAATLTYAKRDAALERVQMRYLETSQELQTYASCMHLSESRPDCIIADDISSFLSGRMDRRAWDAELVKTLAFLHDAQMFAQSTDATSSDQQRCLLLISDTVSQDNPHSIFIFRRWLPLLLDITAGQNGFVLRTNAAVAERHSLPASCSSRMHYSLTAHCGLSLNNIEGAA</sequence>
<dbReference type="SUPFAM" id="SSF52540">
    <property type="entry name" value="P-loop containing nucleoside triphosphate hydrolases"/>
    <property type="match status" value="1"/>
</dbReference>
<dbReference type="GO" id="GO:0003697">
    <property type="term" value="F:single-stranded DNA binding"/>
    <property type="evidence" value="ECO:0007669"/>
    <property type="project" value="TreeGrafter"/>
</dbReference>
<dbReference type="PANTHER" id="PTHR28653:SF1">
    <property type="entry name" value="ATPASE SWSAP1"/>
    <property type="match status" value="1"/>
</dbReference>
<reference evidence="1 2" key="1">
    <citation type="journal article" date="2024" name="Nat. Commun.">
        <title>Phylogenomics reveals the evolutionary origins of lichenization in chlorophyte algae.</title>
        <authorList>
            <person name="Puginier C."/>
            <person name="Libourel C."/>
            <person name="Otte J."/>
            <person name="Skaloud P."/>
            <person name="Haon M."/>
            <person name="Grisel S."/>
            <person name="Petersen M."/>
            <person name="Berrin J.G."/>
            <person name="Delaux P.M."/>
            <person name="Dal Grande F."/>
            <person name="Keller J."/>
        </authorList>
    </citation>
    <scope>NUCLEOTIDE SEQUENCE [LARGE SCALE GENOMIC DNA]</scope>
    <source>
        <strain evidence="1 2">SAG 2036</strain>
    </source>
</reference>
<evidence type="ECO:0000313" key="2">
    <source>
        <dbReference type="Proteomes" id="UP001465755"/>
    </source>
</evidence>
<keyword evidence="2" id="KW-1185">Reference proteome</keyword>
<proteinExistence type="predicted"/>
<dbReference type="Gene3D" id="3.40.50.300">
    <property type="entry name" value="P-loop containing nucleotide triphosphate hydrolases"/>
    <property type="match status" value="1"/>
</dbReference>
<dbReference type="GO" id="GO:0000724">
    <property type="term" value="P:double-strand break repair via homologous recombination"/>
    <property type="evidence" value="ECO:0007669"/>
    <property type="project" value="TreeGrafter"/>
</dbReference>